<sequence length="191" mass="21925">MQHKWRQLDGAVDLFICGDEIDVDTIQQMSAEFAHTVMLSETKQGENFLSLPLKSDEIETVLNRIGQLIVKRKTNADPDRAGMHSVFRMVRWPPSEILQRSPERVRLASLMTKQASSIFELHSRSGIPIDLCRRFIEDMHAKGLLKEEAKLEYPTHSLNVQEQAIHASSQFKLFSLIRQNLSRFVNSDAHK</sequence>
<dbReference type="EMBL" id="SMYL01000007">
    <property type="protein sequence ID" value="TDK64413.1"/>
    <property type="molecule type" value="Genomic_DNA"/>
</dbReference>
<dbReference type="OrthoDB" id="8858344at2"/>
<dbReference type="Proteomes" id="UP000294829">
    <property type="component" value="Unassembled WGS sequence"/>
</dbReference>
<gene>
    <name evidence="1" type="ORF">E2I14_13270</name>
</gene>
<dbReference type="RefSeq" id="WP_133329315.1">
    <property type="nucleotide sequence ID" value="NZ_SMYL01000007.1"/>
</dbReference>
<evidence type="ECO:0000313" key="2">
    <source>
        <dbReference type="Proteomes" id="UP000294829"/>
    </source>
</evidence>
<dbReference type="AlphaFoldDB" id="A0A4R5W0D5"/>
<organism evidence="1 2">
    <name type="scientific">Sapientia aquatica</name>
    <dbReference type="NCBI Taxonomy" id="1549640"/>
    <lineage>
        <taxon>Bacteria</taxon>
        <taxon>Pseudomonadati</taxon>
        <taxon>Pseudomonadota</taxon>
        <taxon>Betaproteobacteria</taxon>
        <taxon>Burkholderiales</taxon>
        <taxon>Oxalobacteraceae</taxon>
        <taxon>Sapientia</taxon>
    </lineage>
</organism>
<evidence type="ECO:0000313" key="1">
    <source>
        <dbReference type="EMBL" id="TDK64413.1"/>
    </source>
</evidence>
<reference evidence="1 2" key="1">
    <citation type="submission" date="2019-03" db="EMBL/GenBank/DDBJ databases">
        <title>Sapientia aquatica gen. nov., sp. nov., isolated from a crater lake.</title>
        <authorList>
            <person name="Felfoldi T."/>
            <person name="Szabo A."/>
            <person name="Toth E."/>
            <person name="Schumann P."/>
            <person name="Keki Z."/>
            <person name="Marialigeti K."/>
            <person name="Mathe I."/>
        </authorList>
    </citation>
    <scope>NUCLEOTIDE SEQUENCE [LARGE SCALE GENOMIC DNA]</scope>
    <source>
        <strain evidence="1 2">SA-152</strain>
    </source>
</reference>
<comment type="caution">
    <text evidence="1">The sequence shown here is derived from an EMBL/GenBank/DDBJ whole genome shotgun (WGS) entry which is preliminary data.</text>
</comment>
<accession>A0A4R5W0D5</accession>
<name>A0A4R5W0D5_9BURK</name>
<proteinExistence type="predicted"/>
<protein>
    <submittedName>
        <fullName evidence="1">Uncharacterized protein</fullName>
    </submittedName>
</protein>
<keyword evidence="2" id="KW-1185">Reference proteome</keyword>